<feature type="compositionally biased region" description="Basic and acidic residues" evidence="1">
    <location>
        <begin position="112"/>
        <end position="125"/>
    </location>
</feature>
<keyword evidence="3" id="KW-1185">Reference proteome</keyword>
<dbReference type="AlphaFoldDB" id="A0A6J8CXJ0"/>
<proteinExistence type="predicted"/>
<dbReference type="OrthoDB" id="8033604at2759"/>
<accession>A0A6J8CXJ0</accession>
<reference evidence="2 3" key="1">
    <citation type="submission" date="2020-06" db="EMBL/GenBank/DDBJ databases">
        <authorList>
            <person name="Li R."/>
            <person name="Bekaert M."/>
        </authorList>
    </citation>
    <scope>NUCLEOTIDE SEQUENCE [LARGE SCALE GENOMIC DNA]</scope>
    <source>
        <strain evidence="3">wild</strain>
    </source>
</reference>
<gene>
    <name evidence="2" type="ORF">MCOR_33993</name>
</gene>
<sequence length="234" mass="27179">MKLDEDTIQDLDEEDIETKIMDSDQHSFNLETKVRQNDKFITVQTSTINTNATSFTNSRSEVLPSDSSYPSSKDYQHTTHFRSDFRSYSSIGRLQITPKLQEKQKTRNHTSLCKDQEQREEKQRNADVNISTIQETQHNTKEMGTVLHSQAQTNVILKTVVAQVISDCKCTDANILFDEGAERSFITEKHRAEFVHYRTGDRKLVRILYMKRIVLVTMETDILQSYLGRRNTFC</sequence>
<evidence type="ECO:0000313" key="2">
    <source>
        <dbReference type="EMBL" id="CAC5399754.1"/>
    </source>
</evidence>
<feature type="region of interest" description="Disordered" evidence="1">
    <location>
        <begin position="99"/>
        <end position="129"/>
    </location>
</feature>
<dbReference type="EMBL" id="CACVKT020006085">
    <property type="protein sequence ID" value="CAC5399754.1"/>
    <property type="molecule type" value="Genomic_DNA"/>
</dbReference>
<organism evidence="2 3">
    <name type="scientific">Mytilus coruscus</name>
    <name type="common">Sea mussel</name>
    <dbReference type="NCBI Taxonomy" id="42192"/>
    <lineage>
        <taxon>Eukaryota</taxon>
        <taxon>Metazoa</taxon>
        <taxon>Spiralia</taxon>
        <taxon>Lophotrochozoa</taxon>
        <taxon>Mollusca</taxon>
        <taxon>Bivalvia</taxon>
        <taxon>Autobranchia</taxon>
        <taxon>Pteriomorphia</taxon>
        <taxon>Mytilida</taxon>
        <taxon>Mytiloidea</taxon>
        <taxon>Mytilidae</taxon>
        <taxon>Mytilinae</taxon>
        <taxon>Mytilus</taxon>
    </lineage>
</organism>
<evidence type="ECO:0000256" key="1">
    <source>
        <dbReference type="SAM" id="MobiDB-lite"/>
    </source>
</evidence>
<dbReference type="Proteomes" id="UP000507470">
    <property type="component" value="Unassembled WGS sequence"/>
</dbReference>
<evidence type="ECO:0000313" key="3">
    <source>
        <dbReference type="Proteomes" id="UP000507470"/>
    </source>
</evidence>
<name>A0A6J8CXJ0_MYTCO</name>
<protein>
    <submittedName>
        <fullName evidence="2">Uncharacterized protein</fullName>
    </submittedName>
</protein>